<reference evidence="1 2" key="1">
    <citation type="journal article" date="2018" name="Sci. Rep.">
        <title>Genomic signatures of local adaptation to the degree of environmental predictability in rotifers.</title>
        <authorList>
            <person name="Franch-Gras L."/>
            <person name="Hahn C."/>
            <person name="Garcia-Roger E.M."/>
            <person name="Carmona M.J."/>
            <person name="Serra M."/>
            <person name="Gomez A."/>
        </authorList>
    </citation>
    <scope>NUCLEOTIDE SEQUENCE [LARGE SCALE GENOMIC DNA]</scope>
    <source>
        <strain evidence="1">HYR1</strain>
    </source>
</reference>
<proteinExistence type="predicted"/>
<keyword evidence="2" id="KW-1185">Reference proteome</keyword>
<feature type="non-terminal residue" evidence="1">
    <location>
        <position position="1"/>
    </location>
</feature>
<dbReference type="EMBL" id="REGN01000845">
    <property type="protein sequence ID" value="RNA38645.1"/>
    <property type="molecule type" value="Genomic_DNA"/>
</dbReference>
<comment type="caution">
    <text evidence="1">The sequence shown here is derived from an EMBL/GenBank/DDBJ whole genome shotgun (WGS) entry which is preliminary data.</text>
</comment>
<dbReference type="OrthoDB" id="10457428at2759"/>
<dbReference type="Proteomes" id="UP000276133">
    <property type="component" value="Unassembled WGS sequence"/>
</dbReference>
<organism evidence="1 2">
    <name type="scientific">Brachionus plicatilis</name>
    <name type="common">Marine rotifer</name>
    <name type="synonym">Brachionus muelleri</name>
    <dbReference type="NCBI Taxonomy" id="10195"/>
    <lineage>
        <taxon>Eukaryota</taxon>
        <taxon>Metazoa</taxon>
        <taxon>Spiralia</taxon>
        <taxon>Gnathifera</taxon>
        <taxon>Rotifera</taxon>
        <taxon>Eurotatoria</taxon>
        <taxon>Monogononta</taxon>
        <taxon>Pseudotrocha</taxon>
        <taxon>Ploima</taxon>
        <taxon>Brachionidae</taxon>
        <taxon>Brachionus</taxon>
    </lineage>
</organism>
<sequence length="229" mass="26805">CFPIDQTKTRPTHQQIIYTNIGQTINISCVFDSRWITNSQLDTDMKNFPNDINHSIPSYPFSYEDDIEDYKKRRKKRLARSTRSLDAFNYDVYEPNSKVEPFSIVNTYELDWYFLDKKGRLNIVSYGNQTRSRFKYKTFVKRLSDKDSNEKTPYSSALYSSSSNLRSRSEQPARKSSGKEYFLSVLIESEQDEGIYQCINPDMPSLILKNATVLLSRNDSSRFSFSLFI</sequence>
<dbReference type="AlphaFoldDB" id="A0A3M7SSF9"/>
<accession>A0A3M7SSF9</accession>
<evidence type="ECO:0000313" key="2">
    <source>
        <dbReference type="Proteomes" id="UP000276133"/>
    </source>
</evidence>
<protein>
    <submittedName>
        <fullName evidence="1">Uncharacterized protein</fullName>
    </submittedName>
</protein>
<evidence type="ECO:0000313" key="1">
    <source>
        <dbReference type="EMBL" id="RNA38645.1"/>
    </source>
</evidence>
<name>A0A3M7SSF9_BRAPC</name>
<gene>
    <name evidence="1" type="ORF">BpHYR1_043893</name>
</gene>